<evidence type="ECO:0000259" key="2">
    <source>
        <dbReference type="Pfam" id="PF00857"/>
    </source>
</evidence>
<keyword evidence="1 3" id="KW-0378">Hydrolase</keyword>
<evidence type="ECO:0000313" key="3">
    <source>
        <dbReference type="EMBL" id="NIA67023.1"/>
    </source>
</evidence>
<dbReference type="PANTHER" id="PTHR43540:SF1">
    <property type="entry name" value="ISOCHORISMATASE HYDROLASE"/>
    <property type="match status" value="1"/>
</dbReference>
<reference evidence="3" key="1">
    <citation type="submission" date="2020-03" db="EMBL/GenBank/DDBJ databases">
        <title>Genome of Pelagibius litoralis DSM 21314T.</title>
        <authorList>
            <person name="Wang G."/>
        </authorList>
    </citation>
    <scope>NUCLEOTIDE SEQUENCE</scope>
    <source>
        <strain evidence="3">DSM 21314</strain>
    </source>
</reference>
<dbReference type="Gene3D" id="3.40.50.850">
    <property type="entry name" value="Isochorismatase-like"/>
    <property type="match status" value="1"/>
</dbReference>
<gene>
    <name evidence="3" type="ORF">HBA54_00280</name>
</gene>
<proteinExistence type="predicted"/>
<feature type="domain" description="Isochorismatase-like" evidence="2">
    <location>
        <begin position="9"/>
        <end position="178"/>
    </location>
</feature>
<dbReference type="InterPro" id="IPR036380">
    <property type="entry name" value="Isochorismatase-like_sf"/>
</dbReference>
<comment type="caution">
    <text evidence="3">The sequence shown here is derived from an EMBL/GenBank/DDBJ whole genome shotgun (WGS) entry which is preliminary data.</text>
</comment>
<dbReference type="InterPro" id="IPR050272">
    <property type="entry name" value="Isochorismatase-like_hydrls"/>
</dbReference>
<dbReference type="RefSeq" id="WP_167220318.1">
    <property type="nucleotide sequence ID" value="NZ_JAAQPH010000001.1"/>
</dbReference>
<organism evidence="3 4">
    <name type="scientific">Pelagibius litoralis</name>
    <dbReference type="NCBI Taxonomy" id="374515"/>
    <lineage>
        <taxon>Bacteria</taxon>
        <taxon>Pseudomonadati</taxon>
        <taxon>Pseudomonadota</taxon>
        <taxon>Alphaproteobacteria</taxon>
        <taxon>Rhodospirillales</taxon>
        <taxon>Rhodovibrionaceae</taxon>
        <taxon>Pelagibius</taxon>
    </lineage>
</organism>
<evidence type="ECO:0000256" key="1">
    <source>
        <dbReference type="ARBA" id="ARBA00022801"/>
    </source>
</evidence>
<dbReference type="EMBL" id="JAAQPH010000001">
    <property type="protein sequence ID" value="NIA67023.1"/>
    <property type="molecule type" value="Genomic_DNA"/>
</dbReference>
<dbReference type="GO" id="GO:0016787">
    <property type="term" value="F:hydrolase activity"/>
    <property type="evidence" value="ECO:0007669"/>
    <property type="project" value="UniProtKB-KW"/>
</dbReference>
<dbReference type="InterPro" id="IPR000868">
    <property type="entry name" value="Isochorismatase-like_dom"/>
</dbReference>
<name>A0A967EWI6_9PROT</name>
<sequence>MPDQIADNAALVIVDFQKAIDDPKWGRRNNPDAEQRVGDLLALWRHLGRPVVHVQHLSTEPGSPYRPGQPGCDFKDSLAPGPGEIVIQKKTNNAFIETGLQASLHDRGITELIIVGVLLHNSVDATVRMAANLGFRTWIAEDATSSSELRDMTGRLWSPDDVHAVSLAQLNGEYATVVRTSPLIASLQTLVAAQPGA</sequence>
<dbReference type="Proteomes" id="UP000761264">
    <property type="component" value="Unassembled WGS sequence"/>
</dbReference>
<dbReference type="CDD" id="cd01014">
    <property type="entry name" value="nicotinamidase_related"/>
    <property type="match status" value="1"/>
</dbReference>
<keyword evidence="4" id="KW-1185">Reference proteome</keyword>
<accession>A0A967EWI6</accession>
<dbReference type="SUPFAM" id="SSF52499">
    <property type="entry name" value="Isochorismatase-like hydrolases"/>
    <property type="match status" value="1"/>
</dbReference>
<dbReference type="AlphaFoldDB" id="A0A967EWI6"/>
<protein>
    <submittedName>
        <fullName evidence="3">Cysteine hydrolase</fullName>
    </submittedName>
</protein>
<dbReference type="PANTHER" id="PTHR43540">
    <property type="entry name" value="PEROXYUREIDOACRYLATE/UREIDOACRYLATE AMIDOHYDROLASE-RELATED"/>
    <property type="match status" value="1"/>
</dbReference>
<dbReference type="Pfam" id="PF00857">
    <property type="entry name" value="Isochorismatase"/>
    <property type="match status" value="1"/>
</dbReference>
<evidence type="ECO:0000313" key="4">
    <source>
        <dbReference type="Proteomes" id="UP000761264"/>
    </source>
</evidence>